<evidence type="ECO:0000259" key="8">
    <source>
        <dbReference type="PROSITE" id="PS50158"/>
    </source>
</evidence>
<proteinExistence type="predicted"/>
<keyword evidence="1" id="KW-0479">Metal-binding</keyword>
<dbReference type="Proteomes" id="UP000625711">
    <property type="component" value="Unassembled WGS sequence"/>
</dbReference>
<keyword evidence="10" id="KW-1185">Reference proteome</keyword>
<sequence>MNNEYGSRLLPPAKETTRAACKKCGYAGHLTYQCRNFLKVDPNKEIVLDVSSTSSDSDVDYLTPLTELRKNEVKQKLDKVKQKKHNNKKKLKKHKRKHHSTSEDSDDSSEREEYKRHKKSKRKHSAIEKREQKKNKHKKHRRNSYSSSSSD</sequence>
<evidence type="ECO:0000313" key="9">
    <source>
        <dbReference type="EMBL" id="KAF7266138.1"/>
    </source>
</evidence>
<comment type="function">
    <text evidence="4">Possible splicing regulator involved in the control of cellular survival.</text>
</comment>
<feature type="compositionally biased region" description="Basic and acidic residues" evidence="7">
    <location>
        <begin position="67"/>
        <end position="80"/>
    </location>
</feature>
<dbReference type="PANTHER" id="PTHR31437">
    <property type="entry name" value="SREK1IP1 FAMILY MEMBER"/>
    <property type="match status" value="1"/>
</dbReference>
<comment type="caution">
    <text evidence="9">The sequence shown here is derived from an EMBL/GenBank/DDBJ whole genome shotgun (WGS) entry which is preliminary data.</text>
</comment>
<dbReference type="GO" id="GO:0003676">
    <property type="term" value="F:nucleic acid binding"/>
    <property type="evidence" value="ECO:0007669"/>
    <property type="project" value="InterPro"/>
</dbReference>
<dbReference type="OrthoDB" id="5596742at2759"/>
<feature type="compositionally biased region" description="Basic residues" evidence="7">
    <location>
        <begin position="81"/>
        <end position="99"/>
    </location>
</feature>
<evidence type="ECO:0000256" key="5">
    <source>
        <dbReference type="ARBA" id="ARBA00039180"/>
    </source>
</evidence>
<dbReference type="PROSITE" id="PS50158">
    <property type="entry name" value="ZF_CCHC"/>
    <property type="match status" value="1"/>
</dbReference>
<accession>A0A834HQX0</accession>
<keyword evidence="3" id="KW-0862">Zinc</keyword>
<name>A0A834HQX0_RHYFE</name>
<evidence type="ECO:0000256" key="1">
    <source>
        <dbReference type="ARBA" id="ARBA00022723"/>
    </source>
</evidence>
<dbReference type="Pfam" id="PF13917">
    <property type="entry name" value="zf-CCHC_3"/>
    <property type="match status" value="1"/>
</dbReference>
<evidence type="ECO:0000256" key="4">
    <source>
        <dbReference type="ARBA" id="ARBA00037746"/>
    </source>
</evidence>
<evidence type="ECO:0000256" key="7">
    <source>
        <dbReference type="SAM" id="MobiDB-lite"/>
    </source>
</evidence>
<dbReference type="AlphaFoldDB" id="A0A834HQX0"/>
<feature type="compositionally biased region" description="Basic residues" evidence="7">
    <location>
        <begin position="132"/>
        <end position="143"/>
    </location>
</feature>
<evidence type="ECO:0000256" key="6">
    <source>
        <dbReference type="PROSITE-ProRule" id="PRU00047"/>
    </source>
</evidence>
<protein>
    <recommendedName>
        <fullName evidence="5">Protein SREK1IP1</fullName>
    </recommendedName>
</protein>
<feature type="domain" description="CCHC-type" evidence="8">
    <location>
        <begin position="21"/>
        <end position="36"/>
    </location>
</feature>
<dbReference type="InterPro" id="IPR001878">
    <property type="entry name" value="Znf_CCHC"/>
</dbReference>
<evidence type="ECO:0000256" key="3">
    <source>
        <dbReference type="ARBA" id="ARBA00022833"/>
    </source>
</evidence>
<reference evidence="9" key="1">
    <citation type="submission" date="2020-08" db="EMBL/GenBank/DDBJ databases">
        <title>Genome sequencing and assembly of the red palm weevil Rhynchophorus ferrugineus.</title>
        <authorList>
            <person name="Dias G.B."/>
            <person name="Bergman C.M."/>
            <person name="Manee M."/>
        </authorList>
    </citation>
    <scope>NUCLEOTIDE SEQUENCE</scope>
    <source>
        <strain evidence="9">AA-2017</strain>
        <tissue evidence="9">Whole larva</tissue>
    </source>
</reference>
<dbReference type="EMBL" id="JAACXV010014560">
    <property type="protein sequence ID" value="KAF7266138.1"/>
    <property type="molecule type" value="Genomic_DNA"/>
</dbReference>
<evidence type="ECO:0000256" key="2">
    <source>
        <dbReference type="ARBA" id="ARBA00022771"/>
    </source>
</evidence>
<keyword evidence="2 6" id="KW-0863">Zinc-finger</keyword>
<gene>
    <name evidence="9" type="ORF">GWI33_020508</name>
</gene>
<dbReference type="PANTHER" id="PTHR31437:SF1">
    <property type="entry name" value="PROTEIN SREK1IP1"/>
    <property type="match status" value="1"/>
</dbReference>
<feature type="region of interest" description="Disordered" evidence="7">
    <location>
        <begin position="49"/>
        <end position="151"/>
    </location>
</feature>
<evidence type="ECO:0000313" key="10">
    <source>
        <dbReference type="Proteomes" id="UP000625711"/>
    </source>
</evidence>
<organism evidence="9 10">
    <name type="scientific">Rhynchophorus ferrugineus</name>
    <name type="common">Red palm weevil</name>
    <name type="synonym">Curculio ferrugineus</name>
    <dbReference type="NCBI Taxonomy" id="354439"/>
    <lineage>
        <taxon>Eukaryota</taxon>
        <taxon>Metazoa</taxon>
        <taxon>Ecdysozoa</taxon>
        <taxon>Arthropoda</taxon>
        <taxon>Hexapoda</taxon>
        <taxon>Insecta</taxon>
        <taxon>Pterygota</taxon>
        <taxon>Neoptera</taxon>
        <taxon>Endopterygota</taxon>
        <taxon>Coleoptera</taxon>
        <taxon>Polyphaga</taxon>
        <taxon>Cucujiformia</taxon>
        <taxon>Curculionidae</taxon>
        <taxon>Dryophthorinae</taxon>
        <taxon>Rhynchophorus</taxon>
    </lineage>
</organism>
<dbReference type="GO" id="GO:0008270">
    <property type="term" value="F:zinc ion binding"/>
    <property type="evidence" value="ECO:0007669"/>
    <property type="project" value="UniProtKB-KW"/>
</dbReference>